<keyword evidence="3" id="KW-1185">Reference proteome</keyword>
<dbReference type="RefSeq" id="WP_186914776.1">
    <property type="nucleotide sequence ID" value="NZ_JACOFZ010000001.1"/>
</dbReference>
<dbReference type="Proteomes" id="UP000627446">
    <property type="component" value="Unassembled WGS sequence"/>
</dbReference>
<name>A0A923KNJ6_9BURK</name>
<protein>
    <submittedName>
        <fullName evidence="2">Uncharacterized protein</fullName>
    </submittedName>
</protein>
<feature type="signal peptide" evidence="1">
    <location>
        <begin position="1"/>
        <end position="22"/>
    </location>
</feature>
<dbReference type="AlphaFoldDB" id="A0A923KNJ6"/>
<dbReference type="PROSITE" id="PS51257">
    <property type="entry name" value="PROKAR_LIPOPROTEIN"/>
    <property type="match status" value="1"/>
</dbReference>
<comment type="caution">
    <text evidence="2">The sequence shown here is derived from an EMBL/GenBank/DDBJ whole genome shotgun (WGS) entry which is preliminary data.</text>
</comment>
<sequence>MKIKTVWVSTIALALAACQTTSTPQYPPNPNRPKPTAQDIAQVPDALVEDRCESSRNNLQYQACIAILYLRMPVLDQNRRDHFGEKYDRETWYACMQSGGDHRYFRNPDCDVYGLRRWDEKISKPYIDMPEIKWPKSTVLPPPSWGMSNYDYFRMLCEKEAGEVIYRTTENVEGVFQMRPTFYPTDREYSDRYVLEDPYSITRESLSVPWEAFLQPNLGEYNFLLIWSAAIKDKVLSAKKVNEQIDFTNLTSTYVLFYRDENAHPGKMYNTFDPTRKGAWTNVPYLVTAMLTNQINAKFGYTWRGIGDAKLREKGIAGGEQIVVDLRTGEVLAWRRSFMYSDLRSSEVSSWWMGAVHCNKEMTMPTAWFLKKVLKPINKK</sequence>
<evidence type="ECO:0000313" key="3">
    <source>
        <dbReference type="Proteomes" id="UP000627446"/>
    </source>
</evidence>
<evidence type="ECO:0000256" key="1">
    <source>
        <dbReference type="SAM" id="SignalP"/>
    </source>
</evidence>
<proteinExistence type="predicted"/>
<reference evidence="2" key="1">
    <citation type="submission" date="2020-08" db="EMBL/GenBank/DDBJ databases">
        <title>Novel species isolated from subtropical streams in China.</title>
        <authorList>
            <person name="Lu H."/>
        </authorList>
    </citation>
    <scope>NUCLEOTIDE SEQUENCE</scope>
    <source>
        <strain evidence="2">LX22W</strain>
    </source>
</reference>
<accession>A0A923KNJ6</accession>
<evidence type="ECO:0000313" key="2">
    <source>
        <dbReference type="EMBL" id="MBC3880743.1"/>
    </source>
</evidence>
<organism evidence="2 3">
    <name type="scientific">Undibacterium nitidum</name>
    <dbReference type="NCBI Taxonomy" id="2762298"/>
    <lineage>
        <taxon>Bacteria</taxon>
        <taxon>Pseudomonadati</taxon>
        <taxon>Pseudomonadota</taxon>
        <taxon>Betaproteobacteria</taxon>
        <taxon>Burkholderiales</taxon>
        <taxon>Oxalobacteraceae</taxon>
        <taxon>Undibacterium</taxon>
    </lineage>
</organism>
<gene>
    <name evidence="2" type="ORF">H8K36_05105</name>
</gene>
<feature type="chain" id="PRO_5038032130" evidence="1">
    <location>
        <begin position="23"/>
        <end position="380"/>
    </location>
</feature>
<keyword evidence="1" id="KW-0732">Signal</keyword>
<dbReference type="EMBL" id="JACOFZ010000001">
    <property type="protein sequence ID" value="MBC3880743.1"/>
    <property type="molecule type" value="Genomic_DNA"/>
</dbReference>